<evidence type="ECO:0000256" key="9">
    <source>
        <dbReference type="PIRSR" id="PIRSR000071-1"/>
    </source>
</evidence>
<evidence type="ECO:0000256" key="2">
    <source>
        <dbReference type="ARBA" id="ARBA00004933"/>
    </source>
</evidence>
<dbReference type="PRINTS" id="PR00163">
    <property type="entry name" value="RUBREDOXIN"/>
</dbReference>
<dbReference type="InterPro" id="IPR024922">
    <property type="entry name" value="Rubredoxin"/>
</dbReference>
<evidence type="ECO:0000313" key="13">
    <source>
        <dbReference type="Proteomes" id="UP000243361"/>
    </source>
</evidence>
<evidence type="ECO:0000259" key="10">
    <source>
        <dbReference type="PROSITE" id="PS50903"/>
    </source>
</evidence>
<evidence type="ECO:0000313" key="11">
    <source>
        <dbReference type="EMBL" id="OQX33485.1"/>
    </source>
</evidence>
<gene>
    <name evidence="11" type="ORF">B0D84_04550</name>
    <name evidence="12" type="ORF">C3L24_12820</name>
</gene>
<comment type="similarity">
    <text evidence="3 8">Belongs to the rubredoxin family.</text>
</comment>
<evidence type="ECO:0000256" key="8">
    <source>
        <dbReference type="PIRNR" id="PIRNR000071"/>
    </source>
</evidence>
<comment type="pathway">
    <text evidence="2">Hydrocarbon metabolism; alkane degradation.</text>
</comment>
<dbReference type="Gene3D" id="2.20.28.10">
    <property type="match status" value="1"/>
</dbReference>
<evidence type="ECO:0000256" key="1">
    <source>
        <dbReference type="ARBA" id="ARBA00002792"/>
    </source>
</evidence>
<dbReference type="GO" id="GO:0009055">
    <property type="term" value="F:electron transfer activity"/>
    <property type="evidence" value="ECO:0007669"/>
    <property type="project" value="InterPro"/>
</dbReference>
<evidence type="ECO:0000313" key="12">
    <source>
        <dbReference type="EMBL" id="PUD98417.1"/>
    </source>
</evidence>
<name>A0A657PYX2_9GAMM</name>
<dbReference type="Proteomes" id="UP000243361">
    <property type="component" value="Unassembled WGS sequence"/>
</dbReference>
<keyword evidence="7 8" id="KW-0408">Iron</keyword>
<dbReference type="InterPro" id="IPR050526">
    <property type="entry name" value="Rubredoxin_ET"/>
</dbReference>
<feature type="binding site" evidence="9">
    <location>
        <position position="39"/>
    </location>
    <ligand>
        <name>Fe cation</name>
        <dbReference type="ChEBI" id="CHEBI:24875"/>
    </ligand>
</feature>
<dbReference type="CDD" id="cd00730">
    <property type="entry name" value="rubredoxin"/>
    <property type="match status" value="1"/>
</dbReference>
<reference evidence="12 14" key="2">
    <citation type="submission" date="2018-01" db="EMBL/GenBank/DDBJ databases">
        <title>Novel co-symbiosis in the lucinid bivalve Phacoides pectinatus.</title>
        <authorList>
            <person name="Lim S.J."/>
            <person name="Davis B.G."/>
            <person name="Gill D.E."/>
            <person name="Engel A.S."/>
            <person name="Anderson L.C."/>
            <person name="Campbell B.J."/>
        </authorList>
    </citation>
    <scope>NUCLEOTIDE SEQUENCE [LARGE SCALE GENOMIC DNA]</scope>
    <source>
        <strain evidence="12">N3_P5</strain>
    </source>
</reference>
<dbReference type="EMBL" id="PQCO01000307">
    <property type="protein sequence ID" value="PUD98417.1"/>
    <property type="molecule type" value="Genomic_DNA"/>
</dbReference>
<protein>
    <recommendedName>
        <fullName evidence="8">Rubredoxin</fullName>
    </recommendedName>
</protein>
<evidence type="ECO:0000256" key="7">
    <source>
        <dbReference type="ARBA" id="ARBA00023004"/>
    </source>
</evidence>
<dbReference type="AlphaFoldDB" id="A0A657PYX2"/>
<dbReference type="InterPro" id="IPR024934">
    <property type="entry name" value="Rubredoxin-like_dom"/>
</dbReference>
<dbReference type="FunFam" id="2.20.28.10:FF:000001">
    <property type="entry name" value="Rubredoxin"/>
    <property type="match status" value="1"/>
</dbReference>
<dbReference type="InterPro" id="IPR024935">
    <property type="entry name" value="Rubredoxin_dom"/>
</dbReference>
<dbReference type="GO" id="GO:0043448">
    <property type="term" value="P:alkane catabolic process"/>
    <property type="evidence" value="ECO:0007669"/>
    <property type="project" value="TreeGrafter"/>
</dbReference>
<dbReference type="PANTHER" id="PTHR47627:SF1">
    <property type="entry name" value="RUBREDOXIN-1-RELATED"/>
    <property type="match status" value="1"/>
</dbReference>
<dbReference type="PIRSF" id="PIRSF000071">
    <property type="entry name" value="Rubredoxin"/>
    <property type="match status" value="1"/>
</dbReference>
<feature type="binding site" evidence="9">
    <location>
        <position position="6"/>
    </location>
    <ligand>
        <name>Fe cation</name>
        <dbReference type="ChEBI" id="CHEBI:24875"/>
    </ligand>
</feature>
<dbReference type="PROSITE" id="PS50903">
    <property type="entry name" value="RUBREDOXIN_LIKE"/>
    <property type="match status" value="1"/>
</dbReference>
<keyword evidence="13" id="KW-1185">Reference proteome</keyword>
<dbReference type="PANTHER" id="PTHR47627">
    <property type="entry name" value="RUBREDOXIN"/>
    <property type="match status" value="1"/>
</dbReference>
<comment type="cofactor">
    <cofactor evidence="8 9">
        <name>Fe(3+)</name>
        <dbReference type="ChEBI" id="CHEBI:29034"/>
    </cofactor>
    <text evidence="8 9">Binds 1 Fe(3+) ion per subunit.</text>
</comment>
<dbReference type="GO" id="GO:0005506">
    <property type="term" value="F:iron ion binding"/>
    <property type="evidence" value="ECO:0007669"/>
    <property type="project" value="InterPro"/>
</dbReference>
<dbReference type="SUPFAM" id="SSF57802">
    <property type="entry name" value="Rubredoxin-like"/>
    <property type="match status" value="1"/>
</dbReference>
<evidence type="ECO:0000256" key="5">
    <source>
        <dbReference type="ARBA" id="ARBA00022723"/>
    </source>
</evidence>
<feature type="binding site" evidence="9">
    <location>
        <position position="9"/>
    </location>
    <ligand>
        <name>Fe cation</name>
        <dbReference type="ChEBI" id="CHEBI:24875"/>
    </ligand>
</feature>
<proteinExistence type="inferred from homology"/>
<evidence type="ECO:0000256" key="6">
    <source>
        <dbReference type="ARBA" id="ARBA00022982"/>
    </source>
</evidence>
<dbReference type="InterPro" id="IPR018527">
    <property type="entry name" value="Rubredoxin_Fe_BS"/>
</dbReference>
<evidence type="ECO:0000256" key="3">
    <source>
        <dbReference type="ARBA" id="ARBA00005337"/>
    </source>
</evidence>
<keyword evidence="4 8" id="KW-0813">Transport</keyword>
<dbReference type="Pfam" id="PF00301">
    <property type="entry name" value="Rubredoxin"/>
    <property type="match status" value="1"/>
</dbReference>
<feature type="binding site" evidence="9">
    <location>
        <position position="42"/>
    </location>
    <ligand>
        <name>Fe cation</name>
        <dbReference type="ChEBI" id="CHEBI:24875"/>
    </ligand>
</feature>
<comment type="caution">
    <text evidence="12">The sequence shown here is derived from an EMBL/GenBank/DDBJ whole genome shotgun (WGS) entry which is preliminary data.</text>
</comment>
<keyword evidence="5 8" id="KW-0479">Metal-binding</keyword>
<accession>A0A657PYX2</accession>
<dbReference type="PROSITE" id="PS00202">
    <property type="entry name" value="RUBREDOXIN"/>
    <property type="match status" value="1"/>
</dbReference>
<feature type="domain" description="Rubredoxin-like" evidence="10">
    <location>
        <begin position="1"/>
        <end position="52"/>
    </location>
</feature>
<comment type="function">
    <text evidence="1">Involved in the hydrocarbon hydroxylating system, which transfers electrons from NADH to rubredoxin reductase and then through rubredoxin to alkane 1 monooxygenase.</text>
</comment>
<evidence type="ECO:0000313" key="14">
    <source>
        <dbReference type="Proteomes" id="UP000250928"/>
    </source>
</evidence>
<dbReference type="EMBL" id="MUIE01000292">
    <property type="protein sequence ID" value="OQX33485.1"/>
    <property type="molecule type" value="Genomic_DNA"/>
</dbReference>
<dbReference type="Proteomes" id="UP000250928">
    <property type="component" value="Unassembled WGS sequence"/>
</dbReference>
<keyword evidence="6 8" id="KW-0249">Electron transport</keyword>
<organism evidence="12 14">
    <name type="scientific">Candidatus Sedimenticola endophacoides</name>
    <dbReference type="NCBI Taxonomy" id="2548426"/>
    <lineage>
        <taxon>Bacteria</taxon>
        <taxon>Pseudomonadati</taxon>
        <taxon>Pseudomonadota</taxon>
        <taxon>Gammaproteobacteria</taxon>
        <taxon>Chromatiales</taxon>
        <taxon>Sedimenticolaceae</taxon>
        <taxon>Sedimenticola</taxon>
    </lineage>
</organism>
<sequence length="54" mass="6029">MKQWKCIVCGFIYDEAKGMPEEGIAPGTAWGDIPEEWTCPDCGVSKSDFEMVEI</sequence>
<evidence type="ECO:0000256" key="4">
    <source>
        <dbReference type="ARBA" id="ARBA00022448"/>
    </source>
</evidence>
<reference evidence="11 13" key="1">
    <citation type="submission" date="2017-02" db="EMBL/GenBank/DDBJ databases">
        <title>Novel co-symbiosis in the unique lucinid bivalve Phacoides pectinatus.</title>
        <authorList>
            <person name="Lim S.J."/>
            <person name="Davis B.G."/>
            <person name="Gill D.E."/>
            <person name="Engel A.S."/>
            <person name="Anderson L.C."/>
            <person name="Campbell B.J."/>
        </authorList>
    </citation>
    <scope>NUCLEOTIDE SEQUENCE [LARGE SCALE GENOMIC DNA]</scope>
    <source>
        <strain evidence="11">LUC13016_P6</strain>
    </source>
</reference>